<keyword evidence="7 13" id="KW-0812">Transmembrane</keyword>
<feature type="coiled-coil region" evidence="12">
    <location>
        <begin position="59"/>
        <end position="86"/>
    </location>
</feature>
<comment type="caution">
    <text evidence="15">The sequence shown here is derived from an EMBL/GenBank/DDBJ whole genome shotgun (WGS) entry which is preliminary data.</text>
</comment>
<evidence type="ECO:0000256" key="6">
    <source>
        <dbReference type="ARBA" id="ARBA00022679"/>
    </source>
</evidence>
<dbReference type="Pfam" id="PF02518">
    <property type="entry name" value="HATPase_c"/>
    <property type="match status" value="1"/>
</dbReference>
<dbReference type="PATRIC" id="fig|28037.233.peg.1092"/>
<dbReference type="EMBL" id="LQOD01000196">
    <property type="protein sequence ID" value="KXT93206.1"/>
    <property type="molecule type" value="Genomic_DNA"/>
</dbReference>
<keyword evidence="11 13" id="KW-0472">Membrane</keyword>
<organism evidence="15 16">
    <name type="scientific">Streptococcus mitis</name>
    <dbReference type="NCBI Taxonomy" id="28037"/>
    <lineage>
        <taxon>Bacteria</taxon>
        <taxon>Bacillati</taxon>
        <taxon>Bacillota</taxon>
        <taxon>Bacilli</taxon>
        <taxon>Lactobacillales</taxon>
        <taxon>Streptococcaceae</taxon>
        <taxon>Streptococcus</taxon>
        <taxon>Streptococcus mitis group</taxon>
    </lineage>
</organism>
<evidence type="ECO:0000256" key="8">
    <source>
        <dbReference type="ARBA" id="ARBA00022777"/>
    </source>
</evidence>
<evidence type="ECO:0000256" key="1">
    <source>
        <dbReference type="ARBA" id="ARBA00000085"/>
    </source>
</evidence>
<keyword evidence="5" id="KW-0597">Phosphoprotein</keyword>
<evidence type="ECO:0000256" key="3">
    <source>
        <dbReference type="ARBA" id="ARBA00012438"/>
    </source>
</evidence>
<evidence type="ECO:0000256" key="4">
    <source>
        <dbReference type="ARBA" id="ARBA00022475"/>
    </source>
</evidence>
<dbReference type="Gene3D" id="1.10.287.130">
    <property type="match status" value="1"/>
</dbReference>
<evidence type="ECO:0000313" key="16">
    <source>
        <dbReference type="Proteomes" id="UP000070458"/>
    </source>
</evidence>
<keyword evidence="4" id="KW-1003">Cell membrane</keyword>
<accession>A0A139PSE6</accession>
<dbReference type="FunFam" id="3.30.565.10:FF:000006">
    <property type="entry name" value="Sensor histidine kinase WalK"/>
    <property type="match status" value="1"/>
</dbReference>
<evidence type="ECO:0000313" key="15">
    <source>
        <dbReference type="EMBL" id="KXT93206.1"/>
    </source>
</evidence>
<dbReference type="SUPFAM" id="SSF47384">
    <property type="entry name" value="Homodimeric domain of signal transducing histidine kinase"/>
    <property type="match status" value="1"/>
</dbReference>
<dbReference type="SMART" id="SM00388">
    <property type="entry name" value="HisKA"/>
    <property type="match status" value="1"/>
</dbReference>
<dbReference type="InterPro" id="IPR036890">
    <property type="entry name" value="HATPase_C_sf"/>
</dbReference>
<evidence type="ECO:0000256" key="5">
    <source>
        <dbReference type="ARBA" id="ARBA00022553"/>
    </source>
</evidence>
<dbReference type="AlphaFoldDB" id="A0A139PSE6"/>
<dbReference type="PROSITE" id="PS50109">
    <property type="entry name" value="HIS_KIN"/>
    <property type="match status" value="1"/>
</dbReference>
<name>A0A139PSE6_STRMT</name>
<dbReference type="PANTHER" id="PTHR45453:SF2">
    <property type="entry name" value="HISTIDINE KINASE"/>
    <property type="match status" value="1"/>
</dbReference>
<dbReference type="CDD" id="cd00082">
    <property type="entry name" value="HisKA"/>
    <property type="match status" value="1"/>
</dbReference>
<dbReference type="InterPro" id="IPR003594">
    <property type="entry name" value="HATPase_dom"/>
</dbReference>
<comment type="subcellular location">
    <subcellularLocation>
        <location evidence="2">Cell membrane</location>
        <topology evidence="2">Multi-pass membrane protein</topology>
    </subcellularLocation>
</comment>
<keyword evidence="12" id="KW-0175">Coiled coil</keyword>
<feature type="transmembrane region" description="Helical" evidence="13">
    <location>
        <begin position="183"/>
        <end position="203"/>
    </location>
</feature>
<dbReference type="GO" id="GO:0000155">
    <property type="term" value="F:phosphorelay sensor kinase activity"/>
    <property type="evidence" value="ECO:0007669"/>
    <property type="project" value="InterPro"/>
</dbReference>
<keyword evidence="6" id="KW-0808">Transferase</keyword>
<evidence type="ECO:0000256" key="11">
    <source>
        <dbReference type="ARBA" id="ARBA00023136"/>
    </source>
</evidence>
<dbReference type="Proteomes" id="UP000070458">
    <property type="component" value="Unassembled WGS sequence"/>
</dbReference>
<feature type="transmembrane region" description="Helical" evidence="13">
    <location>
        <begin position="16"/>
        <end position="36"/>
    </location>
</feature>
<keyword evidence="8 15" id="KW-0418">Kinase</keyword>
<evidence type="ECO:0000256" key="13">
    <source>
        <dbReference type="SAM" id="Phobius"/>
    </source>
</evidence>
<evidence type="ECO:0000256" key="2">
    <source>
        <dbReference type="ARBA" id="ARBA00004651"/>
    </source>
</evidence>
<keyword evidence="10" id="KW-0902">Two-component regulatory system</keyword>
<comment type="catalytic activity">
    <reaction evidence="1">
        <text>ATP + protein L-histidine = ADP + protein N-phospho-L-histidine.</text>
        <dbReference type="EC" id="2.7.13.3"/>
    </reaction>
</comment>
<evidence type="ECO:0000256" key="10">
    <source>
        <dbReference type="ARBA" id="ARBA00023012"/>
    </source>
</evidence>
<dbReference type="InterPro" id="IPR050351">
    <property type="entry name" value="BphY/WalK/GraS-like"/>
</dbReference>
<dbReference type="InterPro" id="IPR003661">
    <property type="entry name" value="HisK_dim/P_dom"/>
</dbReference>
<dbReference type="GO" id="GO:0016036">
    <property type="term" value="P:cellular response to phosphate starvation"/>
    <property type="evidence" value="ECO:0007669"/>
    <property type="project" value="TreeGrafter"/>
</dbReference>
<dbReference type="EC" id="2.7.13.3" evidence="3"/>
<dbReference type="InterPro" id="IPR036097">
    <property type="entry name" value="HisK_dim/P_sf"/>
</dbReference>
<dbReference type="SUPFAM" id="SSF55874">
    <property type="entry name" value="ATPase domain of HSP90 chaperone/DNA topoisomerase II/histidine kinase"/>
    <property type="match status" value="1"/>
</dbReference>
<evidence type="ECO:0000256" key="12">
    <source>
        <dbReference type="SAM" id="Coils"/>
    </source>
</evidence>
<dbReference type="Gene3D" id="3.30.565.10">
    <property type="entry name" value="Histidine kinase-like ATPase, C-terminal domain"/>
    <property type="match status" value="1"/>
</dbReference>
<evidence type="ECO:0000256" key="9">
    <source>
        <dbReference type="ARBA" id="ARBA00022989"/>
    </source>
</evidence>
<sequence>MFSKLKKTWYADDFSYFIRNFGVFTLIFSTMTLIILQVMHSSLYTSVDDKLHGLSENPQAVIQLAVNRATEEIKDLENAATDTSKTEVKPNVSSNTEVILFDKNFTQLLSGNRFLGLDKIKLEKKELGHIYQIQVFNSYGQEEIYRMILMETNISSVSTNIKYAAVLINTSQLEQASQKHEQLIVVVMASFWILSLIASLYLARVSVRPLLESMQKQQSFVENASHELRTPLAVLQNRLETLFRKPEATIMDVSESIASSLEEVRNMRFLTTNLLNLARRDDGIKPELAEVPTSFFNTTFTNYEMIASENDRVFRFENRIHRPIVTDQLLLKQLMTILFDNAVKYTEEDGEIDFLISATDRNLYLLVSDNGVGISTEDKKKIFDRFYRVDKARTRQKGGFGLGLSLAKQIVDALKGTITVKDNKPKGTIFEVKIAIHTPSKKEKINISLQMGRYVYFLSFRLIRERWTFKTSKLDTIAAGKASTVVNFNDKKIKLKMAIQIQKTAILTKNKISLRLLSACASGV</sequence>
<dbReference type="PANTHER" id="PTHR45453">
    <property type="entry name" value="PHOSPHATE REGULON SENSOR PROTEIN PHOR"/>
    <property type="match status" value="1"/>
</dbReference>
<dbReference type="SMART" id="SM00387">
    <property type="entry name" value="HATPase_c"/>
    <property type="match status" value="1"/>
</dbReference>
<protein>
    <recommendedName>
        <fullName evidence="3">histidine kinase</fullName>
        <ecNumber evidence="3">2.7.13.3</ecNumber>
    </recommendedName>
</protein>
<dbReference type="InterPro" id="IPR005467">
    <property type="entry name" value="His_kinase_dom"/>
</dbReference>
<evidence type="ECO:0000259" key="14">
    <source>
        <dbReference type="PROSITE" id="PS50109"/>
    </source>
</evidence>
<keyword evidence="9 13" id="KW-1133">Transmembrane helix</keyword>
<dbReference type="PRINTS" id="PR00344">
    <property type="entry name" value="BCTRLSENSOR"/>
</dbReference>
<dbReference type="InterPro" id="IPR004358">
    <property type="entry name" value="Sig_transdc_His_kin-like_C"/>
</dbReference>
<proteinExistence type="predicted"/>
<dbReference type="Pfam" id="PF00512">
    <property type="entry name" value="HisKA"/>
    <property type="match status" value="1"/>
</dbReference>
<reference evidence="15 16" key="1">
    <citation type="submission" date="2016-01" db="EMBL/GenBank/DDBJ databases">
        <title>Highly variable Streptococcus oralis are common among viridans streptococci isolated from primates.</title>
        <authorList>
            <person name="Denapaite D."/>
            <person name="Rieger M."/>
            <person name="Koendgen S."/>
            <person name="Brueckner R."/>
            <person name="Ochigava I."/>
            <person name="Kappeler P."/>
            <person name="Maetz-Rensing K."/>
            <person name="Leendertz F."/>
            <person name="Hakenbeck R."/>
        </authorList>
    </citation>
    <scope>NUCLEOTIDE SEQUENCE [LARGE SCALE GENOMIC DNA]</scope>
    <source>
        <strain evidence="15 16">DD26</strain>
    </source>
</reference>
<gene>
    <name evidence="15" type="ORF">SMIDD26_00956</name>
</gene>
<feature type="domain" description="Histidine kinase" evidence="14">
    <location>
        <begin position="223"/>
        <end position="438"/>
    </location>
</feature>
<evidence type="ECO:0000256" key="7">
    <source>
        <dbReference type="ARBA" id="ARBA00022692"/>
    </source>
</evidence>
<dbReference type="CDD" id="cd00075">
    <property type="entry name" value="HATPase"/>
    <property type="match status" value="1"/>
</dbReference>
<dbReference type="GO" id="GO:0005886">
    <property type="term" value="C:plasma membrane"/>
    <property type="evidence" value="ECO:0007669"/>
    <property type="project" value="UniProtKB-SubCell"/>
</dbReference>
<dbReference type="GO" id="GO:0004721">
    <property type="term" value="F:phosphoprotein phosphatase activity"/>
    <property type="evidence" value="ECO:0007669"/>
    <property type="project" value="TreeGrafter"/>
</dbReference>